<organism evidence="5 6">
    <name type="scientific">Rhizobium tumorigenes</name>
    <dbReference type="NCBI Taxonomy" id="2041385"/>
    <lineage>
        <taxon>Bacteria</taxon>
        <taxon>Pseudomonadati</taxon>
        <taxon>Pseudomonadota</taxon>
        <taxon>Alphaproteobacteria</taxon>
        <taxon>Hyphomicrobiales</taxon>
        <taxon>Rhizobiaceae</taxon>
        <taxon>Rhizobium/Agrobacterium group</taxon>
        <taxon>Rhizobium</taxon>
    </lineage>
</organism>
<dbReference type="PRINTS" id="PR00081">
    <property type="entry name" value="GDHRDH"/>
</dbReference>
<reference evidence="6" key="2">
    <citation type="journal article" date="2023" name="MicrobiologyOpen">
        <title>Genomics of the tumorigenes clade of the family Rhizobiaceae and description of Rhizobium rhododendri sp. nov.</title>
        <authorList>
            <person name="Kuzmanovic N."/>
            <person name="diCenzo G.C."/>
            <person name="Bunk B."/>
            <person name="Sproeer C."/>
            <person name="Fruehling A."/>
            <person name="Neumann-Schaal M."/>
            <person name="Overmann J."/>
            <person name="Smalla K."/>
        </authorList>
    </citation>
    <scope>NUCLEOTIDE SEQUENCE [LARGE SCALE GENOMIC DNA]</scope>
    <source>
        <strain evidence="6">1078</strain>
    </source>
</reference>
<dbReference type="GO" id="GO:0016491">
    <property type="term" value="F:oxidoreductase activity"/>
    <property type="evidence" value="ECO:0007669"/>
    <property type="project" value="UniProtKB-KW"/>
</dbReference>
<dbReference type="EMBL" id="CP117255">
    <property type="protein sequence ID" value="WFR96565.1"/>
    <property type="molecule type" value="Genomic_DNA"/>
</dbReference>
<dbReference type="KEGG" id="rtu:PR017_05395"/>
<evidence type="ECO:0000256" key="2">
    <source>
        <dbReference type="ARBA" id="ARBA00022857"/>
    </source>
</evidence>
<evidence type="ECO:0000313" key="6">
    <source>
        <dbReference type="Proteomes" id="UP000249499"/>
    </source>
</evidence>
<protein>
    <submittedName>
        <fullName evidence="5">SDR family NAD(P)-dependent oxidoreductase</fullName>
    </submittedName>
</protein>
<evidence type="ECO:0000256" key="1">
    <source>
        <dbReference type="ARBA" id="ARBA00006484"/>
    </source>
</evidence>
<sequence>MSGKTVLITGANKSIGLETARQLGRLGYRIWLGSRDVERGGVAVRQLQAEGHDVRLLSIDVTRDESVAAAVATVSAADHKLDVLINNAGISGGTPVAPSRQPLAVIRDVYETNVFGAIRVTQAFIPLLTAAGEANIVMVSSGLGSIGWVSDPAHPFYAVNPMGYNSSKSALNAVTVAFAKELVAIGIHVNVVDPGYTATDFNEHSGYRTVEQAAAGIVWLASQDANGPNAGFYFDGQTVPW</sequence>
<dbReference type="SUPFAM" id="SSF51735">
    <property type="entry name" value="NAD(P)-binding Rossmann-fold domains"/>
    <property type="match status" value="1"/>
</dbReference>
<evidence type="ECO:0000256" key="3">
    <source>
        <dbReference type="ARBA" id="ARBA00023002"/>
    </source>
</evidence>
<keyword evidence="2" id="KW-0521">NADP</keyword>
<dbReference type="RefSeq" id="WP_111220644.1">
    <property type="nucleotide sequence ID" value="NZ_CP117255.1"/>
</dbReference>
<dbReference type="Proteomes" id="UP000249499">
    <property type="component" value="Chromosome"/>
</dbReference>
<dbReference type="PANTHER" id="PTHR43490:SF99">
    <property type="entry name" value="SHORT-CHAIN DEHYDROGENASE_REDUCTASE"/>
    <property type="match status" value="1"/>
</dbReference>
<keyword evidence="3" id="KW-0560">Oxidoreductase</keyword>
<gene>
    <name evidence="5" type="ORF">PR017_05395</name>
</gene>
<accession>A0AAF1KT02</accession>
<dbReference type="InterPro" id="IPR036291">
    <property type="entry name" value="NAD(P)-bd_dom_sf"/>
</dbReference>
<dbReference type="PRINTS" id="PR00080">
    <property type="entry name" value="SDRFAMILY"/>
</dbReference>
<dbReference type="InterPro" id="IPR002347">
    <property type="entry name" value="SDR_fam"/>
</dbReference>
<dbReference type="Gene3D" id="3.40.50.720">
    <property type="entry name" value="NAD(P)-binding Rossmann-like Domain"/>
    <property type="match status" value="1"/>
</dbReference>
<proteinExistence type="inferred from homology"/>
<reference evidence="5 6" key="1">
    <citation type="journal article" date="2018" name="Sci. Rep.">
        <title>Rhizobium tumorigenes sp. nov., a novel plant tumorigenic bacterium isolated from cane gall tumors on thornless blackberry.</title>
        <authorList>
            <person name="Kuzmanovi N."/>
            <person name="Smalla K."/>
            <person name="Gronow S."/>
            <person name="PuBawska J."/>
        </authorList>
    </citation>
    <scope>NUCLEOTIDE SEQUENCE [LARGE SCALE GENOMIC DNA]</scope>
    <source>
        <strain evidence="5 6">1078</strain>
    </source>
</reference>
<dbReference type="Pfam" id="PF00106">
    <property type="entry name" value="adh_short"/>
    <property type="match status" value="1"/>
</dbReference>
<evidence type="ECO:0000313" key="5">
    <source>
        <dbReference type="EMBL" id="WFR96565.1"/>
    </source>
</evidence>
<keyword evidence="6" id="KW-1185">Reference proteome</keyword>
<evidence type="ECO:0000256" key="4">
    <source>
        <dbReference type="RuleBase" id="RU000363"/>
    </source>
</evidence>
<comment type="similarity">
    <text evidence="1 4">Belongs to the short-chain dehydrogenases/reductases (SDR) family.</text>
</comment>
<dbReference type="PANTHER" id="PTHR43490">
    <property type="entry name" value="(+)-NEOMENTHOL DEHYDROGENASE"/>
    <property type="match status" value="1"/>
</dbReference>
<dbReference type="AlphaFoldDB" id="A0AAF1KT02"/>
<name>A0AAF1KT02_9HYPH</name>